<evidence type="ECO:0008006" key="3">
    <source>
        <dbReference type="Google" id="ProtNLM"/>
    </source>
</evidence>
<evidence type="ECO:0000313" key="1">
    <source>
        <dbReference type="EMBL" id="CAI9585564.1"/>
    </source>
</evidence>
<accession>A0ABN9EL88</accession>
<reference evidence="1" key="1">
    <citation type="submission" date="2023-05" db="EMBL/GenBank/DDBJ databases">
        <authorList>
            <person name="Stuckert A."/>
        </authorList>
    </citation>
    <scope>NUCLEOTIDE SEQUENCE</scope>
</reference>
<dbReference type="EMBL" id="CATNWA010015662">
    <property type="protein sequence ID" value="CAI9585564.1"/>
    <property type="molecule type" value="Genomic_DNA"/>
</dbReference>
<sequence length="76" mass="8497">MTRDCRPLGSGYLNLTGTHSHFCYDRLGDRKRKFSSLPPRSLLGHMTGPRRLWDHSQSAALLAHVQWALGCEAASC</sequence>
<gene>
    <name evidence="1" type="ORF">SPARVUS_LOCUS10243831</name>
</gene>
<dbReference type="Proteomes" id="UP001162483">
    <property type="component" value="Unassembled WGS sequence"/>
</dbReference>
<comment type="caution">
    <text evidence="1">The sequence shown here is derived from an EMBL/GenBank/DDBJ whole genome shotgun (WGS) entry which is preliminary data.</text>
</comment>
<proteinExistence type="predicted"/>
<name>A0ABN9EL88_9NEOB</name>
<protein>
    <recommendedName>
        <fullName evidence="3">MHC class I antigen</fullName>
    </recommendedName>
</protein>
<organism evidence="1 2">
    <name type="scientific">Staurois parvus</name>
    <dbReference type="NCBI Taxonomy" id="386267"/>
    <lineage>
        <taxon>Eukaryota</taxon>
        <taxon>Metazoa</taxon>
        <taxon>Chordata</taxon>
        <taxon>Craniata</taxon>
        <taxon>Vertebrata</taxon>
        <taxon>Euteleostomi</taxon>
        <taxon>Amphibia</taxon>
        <taxon>Batrachia</taxon>
        <taxon>Anura</taxon>
        <taxon>Neobatrachia</taxon>
        <taxon>Ranoidea</taxon>
        <taxon>Ranidae</taxon>
        <taxon>Staurois</taxon>
    </lineage>
</organism>
<feature type="non-terminal residue" evidence="1">
    <location>
        <position position="76"/>
    </location>
</feature>
<keyword evidence="2" id="KW-1185">Reference proteome</keyword>
<evidence type="ECO:0000313" key="2">
    <source>
        <dbReference type="Proteomes" id="UP001162483"/>
    </source>
</evidence>